<name>A0ABN8E828_9VIBR</name>
<evidence type="ECO:0000256" key="2">
    <source>
        <dbReference type="ARBA" id="ARBA00023002"/>
    </source>
</evidence>
<comment type="similarity">
    <text evidence="1">Belongs to the short-chain dehydrogenases/reductases (SDR) family.</text>
</comment>
<dbReference type="InterPro" id="IPR002347">
    <property type="entry name" value="SDR_fam"/>
</dbReference>
<sequence>MKKVVLITGASRGIGAATAKVLASQGYSVAINYRANRDEAEKVLAQVLQFGVEATIVQADVSDEAQVVEMFQQVQRQLGSVTHLVNNAGILKKQTSLLGLDAQRINQILSTNVTSYFICTREAVRQMSSGSAIVNVSSVAAKTGSPNEYVDYAASKGAIDTMTIGLAKELANQNIRVNCVRPGLIETDIHALGGEPKRYERVGKTLPMERGGKPEEVANAIAWLLSDEASYSSGTFIDVAGGL</sequence>
<reference evidence="3" key="1">
    <citation type="submission" date="2021-11" db="EMBL/GenBank/DDBJ databases">
        <authorList>
            <person name="Rodrigo-Torres L."/>
            <person name="Arahal R. D."/>
            <person name="Lucena T."/>
        </authorList>
    </citation>
    <scope>NUCLEOTIDE SEQUENCE</scope>
    <source>
        <strain evidence="3">CECT 7928</strain>
    </source>
</reference>
<accession>A0ABN8E828</accession>
<gene>
    <name evidence="3" type="primary">ygfF</name>
    <name evidence="3" type="ORF">VMF7928_02098</name>
</gene>
<dbReference type="Gene3D" id="3.40.50.720">
    <property type="entry name" value="NAD(P)-binding Rossmann-like Domain"/>
    <property type="match status" value="1"/>
</dbReference>
<dbReference type="InterPro" id="IPR020904">
    <property type="entry name" value="Sc_DH/Rdtase_CS"/>
</dbReference>
<dbReference type="RefSeq" id="WP_237361411.1">
    <property type="nucleotide sequence ID" value="NZ_CAKLDM010000002.1"/>
</dbReference>
<dbReference type="GO" id="GO:0016491">
    <property type="term" value="F:oxidoreductase activity"/>
    <property type="evidence" value="ECO:0007669"/>
    <property type="project" value="UniProtKB-KW"/>
</dbReference>
<evidence type="ECO:0000313" key="3">
    <source>
        <dbReference type="EMBL" id="CAH0539380.1"/>
    </source>
</evidence>
<comment type="caution">
    <text evidence="3">The sequence shown here is derived from an EMBL/GenBank/DDBJ whole genome shotgun (WGS) entry which is preliminary data.</text>
</comment>
<proteinExistence type="inferred from homology"/>
<evidence type="ECO:0000313" key="4">
    <source>
        <dbReference type="Proteomes" id="UP000838748"/>
    </source>
</evidence>
<dbReference type="PANTHER" id="PTHR48107:SF7">
    <property type="entry name" value="RE15974P"/>
    <property type="match status" value="1"/>
</dbReference>
<dbReference type="InterPro" id="IPR036291">
    <property type="entry name" value="NAD(P)-bd_dom_sf"/>
</dbReference>
<dbReference type="Proteomes" id="UP000838748">
    <property type="component" value="Unassembled WGS sequence"/>
</dbReference>
<dbReference type="PROSITE" id="PS00061">
    <property type="entry name" value="ADH_SHORT"/>
    <property type="match status" value="1"/>
</dbReference>
<dbReference type="PANTHER" id="PTHR48107">
    <property type="entry name" value="NADPH-DEPENDENT ALDEHYDE REDUCTASE-LIKE PROTEIN, CHLOROPLASTIC-RELATED"/>
    <property type="match status" value="1"/>
</dbReference>
<dbReference type="PRINTS" id="PR00081">
    <property type="entry name" value="GDHRDH"/>
</dbReference>
<organism evidence="3 4">
    <name type="scientific">Vibrio marisflavi CECT 7928</name>
    <dbReference type="NCBI Taxonomy" id="634439"/>
    <lineage>
        <taxon>Bacteria</taxon>
        <taxon>Pseudomonadati</taxon>
        <taxon>Pseudomonadota</taxon>
        <taxon>Gammaproteobacteria</taxon>
        <taxon>Vibrionales</taxon>
        <taxon>Vibrionaceae</taxon>
        <taxon>Vibrio</taxon>
    </lineage>
</organism>
<dbReference type="SUPFAM" id="SSF51735">
    <property type="entry name" value="NAD(P)-binding Rossmann-fold domains"/>
    <property type="match status" value="1"/>
</dbReference>
<protein>
    <submittedName>
        <fullName evidence="3">Oxidoreductase YgfF</fullName>
        <ecNumber evidence="3">1.-.-.-</ecNumber>
    </submittedName>
</protein>
<keyword evidence="4" id="KW-1185">Reference proteome</keyword>
<evidence type="ECO:0000256" key="1">
    <source>
        <dbReference type="ARBA" id="ARBA00006484"/>
    </source>
</evidence>
<dbReference type="PRINTS" id="PR00080">
    <property type="entry name" value="SDRFAMILY"/>
</dbReference>
<dbReference type="EC" id="1.-.-.-" evidence="3"/>
<dbReference type="EMBL" id="CAKLDM010000002">
    <property type="protein sequence ID" value="CAH0539380.1"/>
    <property type="molecule type" value="Genomic_DNA"/>
</dbReference>
<dbReference type="Pfam" id="PF13561">
    <property type="entry name" value="adh_short_C2"/>
    <property type="match status" value="1"/>
</dbReference>
<dbReference type="CDD" id="cd05233">
    <property type="entry name" value="SDR_c"/>
    <property type="match status" value="1"/>
</dbReference>
<keyword evidence="2 3" id="KW-0560">Oxidoreductase</keyword>